<reference evidence="2" key="1">
    <citation type="submission" date="2014-03" db="EMBL/GenBank/DDBJ databases">
        <authorList>
            <person name="Aksoy S."/>
            <person name="Warren W."/>
            <person name="Wilson R.K."/>
        </authorList>
    </citation>
    <scope>NUCLEOTIDE SEQUENCE [LARGE SCALE GENOMIC DNA]</scope>
    <source>
        <strain evidence="2">IAEA</strain>
    </source>
</reference>
<proteinExistence type="predicted"/>
<accession>A0A1A9ZBZ1</accession>
<dbReference type="AlphaFoldDB" id="A0A1A9ZBZ1"/>
<keyword evidence="2" id="KW-1185">Reference proteome</keyword>
<evidence type="ECO:0000313" key="2">
    <source>
        <dbReference type="Proteomes" id="UP000092445"/>
    </source>
</evidence>
<dbReference type="Proteomes" id="UP000092445">
    <property type="component" value="Unassembled WGS sequence"/>
</dbReference>
<protein>
    <submittedName>
        <fullName evidence="1">Uncharacterized protein</fullName>
    </submittedName>
</protein>
<evidence type="ECO:0000313" key="1">
    <source>
        <dbReference type="EnsemblMetazoa" id="GPAI010013-PA"/>
    </source>
</evidence>
<sequence length="106" mass="11891">MSTCPLRICFQVLAIPLPGRAALIAQHRSSMRVSSSLCRVLRCRCRSILKTGLMNEETYSQLIKMNNFESTLKVSTCTSPALAGQGHCKRNVSRTYYNESLLTYIT</sequence>
<dbReference type="VEuPathDB" id="VectorBase:GPAI010013"/>
<organism evidence="1 2">
    <name type="scientific">Glossina pallidipes</name>
    <name type="common">Tsetse fly</name>
    <dbReference type="NCBI Taxonomy" id="7398"/>
    <lineage>
        <taxon>Eukaryota</taxon>
        <taxon>Metazoa</taxon>
        <taxon>Ecdysozoa</taxon>
        <taxon>Arthropoda</taxon>
        <taxon>Hexapoda</taxon>
        <taxon>Insecta</taxon>
        <taxon>Pterygota</taxon>
        <taxon>Neoptera</taxon>
        <taxon>Endopterygota</taxon>
        <taxon>Diptera</taxon>
        <taxon>Brachycera</taxon>
        <taxon>Muscomorpha</taxon>
        <taxon>Hippoboscoidea</taxon>
        <taxon>Glossinidae</taxon>
        <taxon>Glossina</taxon>
    </lineage>
</organism>
<dbReference type="EnsemblMetazoa" id="GPAI010013-RA">
    <property type="protein sequence ID" value="GPAI010013-PA"/>
    <property type="gene ID" value="GPAI010013"/>
</dbReference>
<reference evidence="1" key="2">
    <citation type="submission" date="2020-05" db="UniProtKB">
        <authorList>
            <consortium name="EnsemblMetazoa"/>
        </authorList>
    </citation>
    <scope>IDENTIFICATION</scope>
    <source>
        <strain evidence="1">IAEA</strain>
    </source>
</reference>
<name>A0A1A9ZBZ1_GLOPL</name>